<evidence type="ECO:0008006" key="3">
    <source>
        <dbReference type="Google" id="ProtNLM"/>
    </source>
</evidence>
<organism evidence="1 2">
    <name type="scientific">Microbacterium esteraromaticum</name>
    <dbReference type="NCBI Taxonomy" id="57043"/>
    <lineage>
        <taxon>Bacteria</taxon>
        <taxon>Bacillati</taxon>
        <taxon>Actinomycetota</taxon>
        <taxon>Actinomycetes</taxon>
        <taxon>Micrococcales</taxon>
        <taxon>Microbacteriaceae</taxon>
        <taxon>Microbacterium</taxon>
    </lineage>
</organism>
<dbReference type="NCBIfam" id="NF005115">
    <property type="entry name" value="PRK06547.1"/>
    <property type="match status" value="1"/>
</dbReference>
<gene>
    <name evidence="1" type="ORF">FVO59_13520</name>
</gene>
<sequence>MPKAPAPDPFGERLDAGTERILAAVAAVSASNPVVVIDGRSGAGKSSLAARVARAWPLGTPVQLLALDSLYPGWGGLERGGEIALETVLRPHGRGLIGIWRRWDWELEEEAEAHAVDPALGLIVEGCGALTSASAALADVTVWVDGPRESRRHRALDRDGDGFRSHWDMWAAQEDAHIARHEPQRHAQVSILTP</sequence>
<dbReference type="EMBL" id="CP043732">
    <property type="protein sequence ID" value="QMU98105.1"/>
    <property type="molecule type" value="Genomic_DNA"/>
</dbReference>
<dbReference type="InterPro" id="IPR027417">
    <property type="entry name" value="P-loop_NTPase"/>
</dbReference>
<accession>A0A7D8AKI9</accession>
<dbReference type="RefSeq" id="WP_182253115.1">
    <property type="nucleotide sequence ID" value="NZ_CP043732.1"/>
</dbReference>
<evidence type="ECO:0000313" key="1">
    <source>
        <dbReference type="EMBL" id="QMU98105.1"/>
    </source>
</evidence>
<protein>
    <recommendedName>
        <fullName evidence="3">ATP-binding protein</fullName>
    </recommendedName>
</protein>
<evidence type="ECO:0000313" key="2">
    <source>
        <dbReference type="Proteomes" id="UP000515708"/>
    </source>
</evidence>
<reference evidence="1 2" key="1">
    <citation type="journal article" date="2020" name="Front. Microbiol.">
        <title>Design of Bacterial Strain-Specific qPCR Assays Using NGS Data and Publicly Available Resources and Its Application to Track Biocontrol Strains.</title>
        <authorList>
            <person name="Hernandez I."/>
            <person name="Sant C."/>
            <person name="Martinez R."/>
            <person name="Fernandez C."/>
        </authorList>
    </citation>
    <scope>NUCLEOTIDE SEQUENCE [LARGE SCALE GENOMIC DNA]</scope>
    <source>
        <strain evidence="1 2">B24</strain>
    </source>
</reference>
<dbReference type="SUPFAM" id="SSF52540">
    <property type="entry name" value="P-loop containing nucleoside triphosphate hydrolases"/>
    <property type="match status" value="1"/>
</dbReference>
<dbReference type="Gene3D" id="3.40.50.300">
    <property type="entry name" value="P-loop containing nucleotide triphosphate hydrolases"/>
    <property type="match status" value="1"/>
</dbReference>
<name>A0A7D8AKI9_9MICO</name>
<dbReference type="Proteomes" id="UP000515708">
    <property type="component" value="Chromosome"/>
</dbReference>
<proteinExistence type="predicted"/>
<dbReference type="AlphaFoldDB" id="A0A7D8AKI9"/>